<name>A0ABR3GD92_9PEZI</name>
<accession>A0ABR3GD92</accession>
<dbReference type="SUPFAM" id="SSF81383">
    <property type="entry name" value="F-box domain"/>
    <property type="match status" value="1"/>
</dbReference>
<dbReference type="InterPro" id="IPR001810">
    <property type="entry name" value="F-box_dom"/>
</dbReference>
<reference evidence="2 3" key="1">
    <citation type="submission" date="2024-02" db="EMBL/GenBank/DDBJ databases">
        <title>Discinaceae phylogenomics.</title>
        <authorList>
            <person name="Dirks A.C."/>
            <person name="James T.Y."/>
        </authorList>
    </citation>
    <scope>NUCLEOTIDE SEQUENCE [LARGE SCALE GENOMIC DNA]</scope>
    <source>
        <strain evidence="2 3">ACD0624</strain>
    </source>
</reference>
<proteinExistence type="predicted"/>
<sequence length="454" mass="50549">MPKLPDLPCEILREIFSSLDLLDLRKSCPLSRRLHQVAEPFLFRVADLDGMNLDDMEIPRFLGTVLSRPHLAQYVRVLRLSCYAAREWSPESDDLSHQNASDISLFASAGDRFGLPRSPCTQGRQIILLLHALPNLQEFNLSAPSSPAVFDFLDTTLDIPTASLPAGLKSVRKFVGDWRSDQPGMTPKMVIALLALPSISDVDVHFEYIPDDTEDRAAFDRLSSPQYHGISSVTKLRFQDSNFSTSLLNTILQVPRALTHFTYEDNHPHAGEFERITFSRALAHLRPTLQYLCLGWIRVLQHGDIAHDGEERNTIGCLRDWPALRTVRCPLTVLLGLPGPLTPRLVDVLPVVIAELAVSRRHSGESSPQRGYAQWGVEQMSDKVVELVQEMGVCGLHKLKRITVQTESNAFAGMRVQGKMMKARLDAACLESGEVGLQVEVDQSIGFQRVVGSG</sequence>
<comment type="caution">
    <text evidence="2">The sequence shown here is derived from an EMBL/GenBank/DDBJ whole genome shotgun (WGS) entry which is preliminary data.</text>
</comment>
<evidence type="ECO:0000313" key="2">
    <source>
        <dbReference type="EMBL" id="KAL0633687.1"/>
    </source>
</evidence>
<dbReference type="PROSITE" id="PS50181">
    <property type="entry name" value="FBOX"/>
    <property type="match status" value="1"/>
</dbReference>
<keyword evidence="3" id="KW-1185">Reference proteome</keyword>
<dbReference type="InterPro" id="IPR036047">
    <property type="entry name" value="F-box-like_dom_sf"/>
</dbReference>
<dbReference type="EMBL" id="JBBBZM010000117">
    <property type="protein sequence ID" value="KAL0633687.1"/>
    <property type="molecule type" value="Genomic_DNA"/>
</dbReference>
<dbReference type="Proteomes" id="UP001447188">
    <property type="component" value="Unassembled WGS sequence"/>
</dbReference>
<protein>
    <recommendedName>
        <fullName evidence="1">F-box domain-containing protein</fullName>
    </recommendedName>
</protein>
<feature type="domain" description="F-box" evidence="1">
    <location>
        <begin position="1"/>
        <end position="46"/>
    </location>
</feature>
<organism evidence="2 3">
    <name type="scientific">Discina gigas</name>
    <dbReference type="NCBI Taxonomy" id="1032678"/>
    <lineage>
        <taxon>Eukaryota</taxon>
        <taxon>Fungi</taxon>
        <taxon>Dikarya</taxon>
        <taxon>Ascomycota</taxon>
        <taxon>Pezizomycotina</taxon>
        <taxon>Pezizomycetes</taxon>
        <taxon>Pezizales</taxon>
        <taxon>Discinaceae</taxon>
        <taxon>Discina</taxon>
    </lineage>
</organism>
<evidence type="ECO:0000259" key="1">
    <source>
        <dbReference type="PROSITE" id="PS50181"/>
    </source>
</evidence>
<gene>
    <name evidence="2" type="ORF">Q9L58_007410</name>
</gene>
<evidence type="ECO:0000313" key="3">
    <source>
        <dbReference type="Proteomes" id="UP001447188"/>
    </source>
</evidence>